<reference evidence="1" key="2">
    <citation type="journal article" date="2022" name="New Phytol.">
        <title>Evolutionary transition to the ectomycorrhizal habit in the genomes of a hyperdiverse lineage of mushroom-forming fungi.</title>
        <authorList>
            <person name="Looney B."/>
            <person name="Miyauchi S."/>
            <person name="Morin E."/>
            <person name="Drula E."/>
            <person name="Courty P.E."/>
            <person name="Kohler A."/>
            <person name="Kuo A."/>
            <person name="LaButti K."/>
            <person name="Pangilinan J."/>
            <person name="Lipzen A."/>
            <person name="Riley R."/>
            <person name="Andreopoulos W."/>
            <person name="He G."/>
            <person name="Johnson J."/>
            <person name="Nolan M."/>
            <person name="Tritt A."/>
            <person name="Barry K.W."/>
            <person name="Grigoriev I.V."/>
            <person name="Nagy L.G."/>
            <person name="Hibbett D."/>
            <person name="Henrissat B."/>
            <person name="Matheny P.B."/>
            <person name="Labbe J."/>
            <person name="Martin F.M."/>
        </authorList>
    </citation>
    <scope>NUCLEOTIDE SEQUENCE</scope>
    <source>
        <strain evidence="1">FP105234-sp</strain>
    </source>
</reference>
<keyword evidence="2" id="KW-1185">Reference proteome</keyword>
<evidence type="ECO:0000313" key="2">
    <source>
        <dbReference type="Proteomes" id="UP000814033"/>
    </source>
</evidence>
<organism evidence="1 2">
    <name type="scientific">Auriscalpium vulgare</name>
    <dbReference type="NCBI Taxonomy" id="40419"/>
    <lineage>
        <taxon>Eukaryota</taxon>
        <taxon>Fungi</taxon>
        <taxon>Dikarya</taxon>
        <taxon>Basidiomycota</taxon>
        <taxon>Agaricomycotina</taxon>
        <taxon>Agaricomycetes</taxon>
        <taxon>Russulales</taxon>
        <taxon>Auriscalpiaceae</taxon>
        <taxon>Auriscalpium</taxon>
    </lineage>
</organism>
<evidence type="ECO:0000313" key="1">
    <source>
        <dbReference type="EMBL" id="KAI0044036.1"/>
    </source>
</evidence>
<dbReference type="Proteomes" id="UP000814033">
    <property type="component" value="Unassembled WGS sequence"/>
</dbReference>
<protein>
    <submittedName>
        <fullName evidence="1">Uncharacterized protein</fullName>
    </submittedName>
</protein>
<reference evidence="1" key="1">
    <citation type="submission" date="2021-02" db="EMBL/GenBank/DDBJ databases">
        <authorList>
            <consortium name="DOE Joint Genome Institute"/>
            <person name="Ahrendt S."/>
            <person name="Looney B.P."/>
            <person name="Miyauchi S."/>
            <person name="Morin E."/>
            <person name="Drula E."/>
            <person name="Courty P.E."/>
            <person name="Chicoki N."/>
            <person name="Fauchery L."/>
            <person name="Kohler A."/>
            <person name="Kuo A."/>
            <person name="Labutti K."/>
            <person name="Pangilinan J."/>
            <person name="Lipzen A."/>
            <person name="Riley R."/>
            <person name="Andreopoulos W."/>
            <person name="He G."/>
            <person name="Johnson J."/>
            <person name="Barry K.W."/>
            <person name="Grigoriev I.V."/>
            <person name="Nagy L."/>
            <person name="Hibbett D."/>
            <person name="Henrissat B."/>
            <person name="Matheny P.B."/>
            <person name="Labbe J."/>
            <person name="Martin F."/>
        </authorList>
    </citation>
    <scope>NUCLEOTIDE SEQUENCE</scope>
    <source>
        <strain evidence="1">FP105234-sp</strain>
    </source>
</reference>
<proteinExistence type="predicted"/>
<gene>
    <name evidence="1" type="ORF">FA95DRAFT_306956</name>
</gene>
<dbReference type="EMBL" id="MU275996">
    <property type="protein sequence ID" value="KAI0044036.1"/>
    <property type="molecule type" value="Genomic_DNA"/>
</dbReference>
<sequence length="74" mass="8225">MCWQAHMYMLLFAYVCFCLSPPSPATEHRSARPAGLESHRSKIRAALKEVGATVCQCYFGTRRPALADSHSIVP</sequence>
<comment type="caution">
    <text evidence="1">The sequence shown here is derived from an EMBL/GenBank/DDBJ whole genome shotgun (WGS) entry which is preliminary data.</text>
</comment>
<name>A0ACB8RIL2_9AGAM</name>
<accession>A0ACB8RIL2</accession>